<dbReference type="EMBL" id="KB933288">
    <property type="protein sequence ID" value="EON97100.1"/>
    <property type="molecule type" value="Genomic_DNA"/>
</dbReference>
<dbReference type="OrthoDB" id="630895at2759"/>
<dbReference type="Proteomes" id="UP000014074">
    <property type="component" value="Unassembled WGS sequence"/>
</dbReference>
<accession>R8BCT1</accession>
<dbReference type="HOGENOM" id="CLU_086407_1_0_1"/>
<evidence type="ECO:0008006" key="3">
    <source>
        <dbReference type="Google" id="ProtNLM"/>
    </source>
</evidence>
<evidence type="ECO:0000313" key="2">
    <source>
        <dbReference type="Proteomes" id="UP000014074"/>
    </source>
</evidence>
<dbReference type="PANTHER" id="PTHR34822:SF1">
    <property type="entry name" value="GRPB FAMILY PROTEIN"/>
    <property type="match status" value="1"/>
</dbReference>
<organism evidence="1 2">
    <name type="scientific">Phaeoacremonium minimum (strain UCR-PA7)</name>
    <name type="common">Esca disease fungus</name>
    <name type="synonym">Togninia minima</name>
    <dbReference type="NCBI Taxonomy" id="1286976"/>
    <lineage>
        <taxon>Eukaryota</taxon>
        <taxon>Fungi</taxon>
        <taxon>Dikarya</taxon>
        <taxon>Ascomycota</taxon>
        <taxon>Pezizomycotina</taxon>
        <taxon>Sordariomycetes</taxon>
        <taxon>Sordariomycetidae</taxon>
        <taxon>Togniniales</taxon>
        <taxon>Togniniaceae</taxon>
        <taxon>Phaeoacremonium</taxon>
    </lineage>
</organism>
<protein>
    <recommendedName>
        <fullName evidence="3">GrpB domain protein</fullName>
    </recommendedName>
</protein>
<dbReference type="KEGG" id="tmn:UCRPA7_7388"/>
<dbReference type="RefSeq" id="XP_007918100.1">
    <property type="nucleotide sequence ID" value="XM_007919909.1"/>
</dbReference>
<dbReference type="AlphaFoldDB" id="R8BCT1"/>
<proteinExistence type="predicted"/>
<name>R8BCT1_PHAM7</name>
<gene>
    <name evidence="1" type="ORF">UCRPA7_7388</name>
</gene>
<dbReference type="SUPFAM" id="SSF81301">
    <property type="entry name" value="Nucleotidyltransferase"/>
    <property type="match status" value="1"/>
</dbReference>
<dbReference type="eggNOG" id="ENOG502SEGQ">
    <property type="taxonomic scope" value="Eukaryota"/>
</dbReference>
<dbReference type="PANTHER" id="PTHR34822">
    <property type="entry name" value="GRPB DOMAIN PROTEIN (AFU_ORTHOLOGUE AFUA_1G01530)"/>
    <property type="match status" value="1"/>
</dbReference>
<evidence type="ECO:0000313" key="1">
    <source>
        <dbReference type="EMBL" id="EON97100.1"/>
    </source>
</evidence>
<keyword evidence="2" id="KW-1185">Reference proteome</keyword>
<dbReference type="Pfam" id="PF04229">
    <property type="entry name" value="GrpB"/>
    <property type="match status" value="1"/>
</dbReference>
<sequence>MTSPVATPSAAEITKHHVYDPAGIDRIARRRPRTIEIVEPDPSWPAAYAEVEARIRAALGADGLVSVSHVGSTSVAGLPAKPVIDVDLVVPDPTREDAYVPQLEAAGFLFILREPNWHQHRFFGLETPYANLHVFGPGCAETVRHRIFRDWIASHEDDRAKYVAMKRAAAAAAREAGETTQGYNVRKEPVVREILERAFRAQGLLPPE</sequence>
<dbReference type="InterPro" id="IPR007344">
    <property type="entry name" value="GrpB/CoaE"/>
</dbReference>
<dbReference type="Gene3D" id="3.30.460.10">
    <property type="entry name" value="Beta Polymerase, domain 2"/>
    <property type="match status" value="1"/>
</dbReference>
<reference evidence="2" key="1">
    <citation type="journal article" date="2013" name="Genome Announc.">
        <title>Draft genome sequence of the ascomycete Phaeoacremonium aleophilum strain UCR-PA7, a causal agent of the esca disease complex in grapevines.</title>
        <authorList>
            <person name="Blanco-Ulate B."/>
            <person name="Rolshausen P."/>
            <person name="Cantu D."/>
        </authorList>
    </citation>
    <scope>NUCLEOTIDE SEQUENCE [LARGE SCALE GENOMIC DNA]</scope>
    <source>
        <strain evidence="2">UCR-PA7</strain>
    </source>
</reference>
<dbReference type="GeneID" id="19328142"/>
<dbReference type="InterPro" id="IPR043519">
    <property type="entry name" value="NT_sf"/>
</dbReference>